<proteinExistence type="predicted"/>
<evidence type="ECO:0000313" key="1">
    <source>
        <dbReference type="EMBL" id="JAD19670.1"/>
    </source>
</evidence>
<accession>A0A0A8Y335</accession>
<protein>
    <submittedName>
        <fullName evidence="1">Uncharacterized protein</fullName>
    </submittedName>
</protein>
<organism evidence="1">
    <name type="scientific">Arundo donax</name>
    <name type="common">Giant reed</name>
    <name type="synonym">Donax arundinaceus</name>
    <dbReference type="NCBI Taxonomy" id="35708"/>
    <lineage>
        <taxon>Eukaryota</taxon>
        <taxon>Viridiplantae</taxon>
        <taxon>Streptophyta</taxon>
        <taxon>Embryophyta</taxon>
        <taxon>Tracheophyta</taxon>
        <taxon>Spermatophyta</taxon>
        <taxon>Magnoliopsida</taxon>
        <taxon>Liliopsida</taxon>
        <taxon>Poales</taxon>
        <taxon>Poaceae</taxon>
        <taxon>PACMAD clade</taxon>
        <taxon>Arundinoideae</taxon>
        <taxon>Arundineae</taxon>
        <taxon>Arundo</taxon>
    </lineage>
</organism>
<reference evidence="1" key="2">
    <citation type="journal article" date="2015" name="Data Brief">
        <title>Shoot transcriptome of the giant reed, Arundo donax.</title>
        <authorList>
            <person name="Barrero R.A."/>
            <person name="Guerrero F.D."/>
            <person name="Moolhuijzen P."/>
            <person name="Goolsby J.A."/>
            <person name="Tidwell J."/>
            <person name="Bellgard S.E."/>
            <person name="Bellgard M.I."/>
        </authorList>
    </citation>
    <scope>NUCLEOTIDE SEQUENCE</scope>
    <source>
        <tissue evidence="1">Shoot tissue taken approximately 20 cm above the soil surface</tissue>
    </source>
</reference>
<dbReference type="EMBL" id="GBRH01278225">
    <property type="protein sequence ID" value="JAD19670.1"/>
    <property type="molecule type" value="Transcribed_RNA"/>
</dbReference>
<name>A0A0A8Y335_ARUDO</name>
<dbReference type="AlphaFoldDB" id="A0A0A8Y335"/>
<reference evidence="1" key="1">
    <citation type="submission" date="2014-09" db="EMBL/GenBank/DDBJ databases">
        <authorList>
            <person name="Magalhaes I.L.F."/>
            <person name="Oliveira U."/>
            <person name="Santos F.R."/>
            <person name="Vidigal T.H.D.A."/>
            <person name="Brescovit A.D."/>
            <person name="Santos A.J."/>
        </authorList>
    </citation>
    <scope>NUCLEOTIDE SEQUENCE</scope>
    <source>
        <tissue evidence="1">Shoot tissue taken approximately 20 cm above the soil surface</tissue>
    </source>
</reference>
<sequence>MHSDLELSSIPKAQQIRIMYYYEQISIHGIDTL</sequence>